<organism evidence="1 2">
    <name type="scientific">Chitinophaga ginsengisoli</name>
    <dbReference type="NCBI Taxonomy" id="363837"/>
    <lineage>
        <taxon>Bacteria</taxon>
        <taxon>Pseudomonadati</taxon>
        <taxon>Bacteroidota</taxon>
        <taxon>Chitinophagia</taxon>
        <taxon>Chitinophagales</taxon>
        <taxon>Chitinophagaceae</taxon>
        <taxon>Chitinophaga</taxon>
    </lineage>
</organism>
<accession>A0A2P8GHW1</accession>
<dbReference type="AlphaFoldDB" id="A0A2P8GHW1"/>
<comment type="caution">
    <text evidence="1">The sequence shown here is derived from an EMBL/GenBank/DDBJ whole genome shotgun (WGS) entry which is preliminary data.</text>
</comment>
<evidence type="ECO:0000313" key="1">
    <source>
        <dbReference type="EMBL" id="PSL33545.1"/>
    </source>
</evidence>
<name>A0A2P8GHW1_9BACT</name>
<dbReference type="RefSeq" id="WP_170117455.1">
    <property type="nucleotide sequence ID" value="NZ_PYGK01000003.1"/>
</dbReference>
<evidence type="ECO:0000313" key="2">
    <source>
        <dbReference type="Proteomes" id="UP000240978"/>
    </source>
</evidence>
<gene>
    <name evidence="1" type="ORF">CLV42_103528</name>
</gene>
<dbReference type="Proteomes" id="UP000240978">
    <property type="component" value="Unassembled WGS sequence"/>
</dbReference>
<dbReference type="EMBL" id="PYGK01000003">
    <property type="protein sequence ID" value="PSL33545.1"/>
    <property type="molecule type" value="Genomic_DNA"/>
</dbReference>
<keyword evidence="2" id="KW-1185">Reference proteome</keyword>
<proteinExistence type="predicted"/>
<protein>
    <submittedName>
        <fullName evidence="1">Uncharacterized protein</fullName>
    </submittedName>
</protein>
<reference evidence="1 2" key="1">
    <citation type="submission" date="2018-03" db="EMBL/GenBank/DDBJ databases">
        <title>Genomic Encyclopedia of Archaeal and Bacterial Type Strains, Phase II (KMG-II): from individual species to whole genera.</title>
        <authorList>
            <person name="Goeker M."/>
        </authorList>
    </citation>
    <scope>NUCLEOTIDE SEQUENCE [LARGE SCALE GENOMIC DNA]</scope>
    <source>
        <strain evidence="1 2">DSM 18107</strain>
    </source>
</reference>
<sequence>MQQCSRTSKEYSKLVPLARMTTLLEVKALPRSIVWHMANVTLLKQ</sequence>